<feature type="transmembrane region" description="Helical" evidence="2">
    <location>
        <begin position="124"/>
        <end position="146"/>
    </location>
</feature>
<organism evidence="3 4">
    <name type="scientific">Meripilus lineatus</name>
    <dbReference type="NCBI Taxonomy" id="2056292"/>
    <lineage>
        <taxon>Eukaryota</taxon>
        <taxon>Fungi</taxon>
        <taxon>Dikarya</taxon>
        <taxon>Basidiomycota</taxon>
        <taxon>Agaricomycotina</taxon>
        <taxon>Agaricomycetes</taxon>
        <taxon>Polyporales</taxon>
        <taxon>Meripilaceae</taxon>
        <taxon>Meripilus</taxon>
    </lineage>
</organism>
<protein>
    <recommendedName>
        <fullName evidence="5">Mid2 domain-containing protein</fullName>
    </recommendedName>
</protein>
<evidence type="ECO:0000313" key="3">
    <source>
        <dbReference type="EMBL" id="KAJ3490145.1"/>
    </source>
</evidence>
<keyword evidence="2" id="KW-0812">Transmembrane</keyword>
<evidence type="ECO:0000256" key="1">
    <source>
        <dbReference type="SAM" id="MobiDB-lite"/>
    </source>
</evidence>
<keyword evidence="2" id="KW-1133">Transmembrane helix</keyword>
<evidence type="ECO:0000313" key="4">
    <source>
        <dbReference type="Proteomes" id="UP001212997"/>
    </source>
</evidence>
<evidence type="ECO:0008006" key="5">
    <source>
        <dbReference type="Google" id="ProtNLM"/>
    </source>
</evidence>
<keyword evidence="4" id="KW-1185">Reference proteome</keyword>
<keyword evidence="2" id="KW-0472">Membrane</keyword>
<feature type="region of interest" description="Disordered" evidence="1">
    <location>
        <begin position="192"/>
        <end position="220"/>
    </location>
</feature>
<sequence length="430" mass="45193">MVFVLDGQTMGTLTVVTSGSSYFEYNILVFANNSLPYGQHTFTLQTGRIGGARSLVLLDFIMYTHDDGTVPAISTQAVQTLSFTDPPAAAIASPTFTSIPFSESPQTGVPDADSTLTPGARAGIIAASTLGGVGLVFAAALVGMCWRRRRYRAYNLPPDTYSIPATDVTEDPSASGWVEGTWPKPEEPIHPSLVSNHLLKGGAKSGSGEKRGRTRMRSLGSATNSILSGSAWSKPASVDLSGRTHSRTNSRGMRSPLFGGALTSPGGNNGVYSYSVTSPTSPSFFGRSPIKSPGIASLPPYRGNAFVSGSASSSTSALPLPRLGGLTFTSNASEPNFHRTDYNNPKLVTSVNIVAPGLPPQSQLSRSISADAVTVRFTPNRHPETLTRGSGSVSSTVPIRVPRPAGIYVHRKPVPVNLATDETNDRTPAP</sequence>
<dbReference type="AlphaFoldDB" id="A0AAD5VEH1"/>
<evidence type="ECO:0000256" key="2">
    <source>
        <dbReference type="SAM" id="Phobius"/>
    </source>
</evidence>
<name>A0AAD5VEH1_9APHY</name>
<accession>A0AAD5VEH1</accession>
<comment type="caution">
    <text evidence="3">The sequence shown here is derived from an EMBL/GenBank/DDBJ whole genome shotgun (WGS) entry which is preliminary data.</text>
</comment>
<proteinExistence type="predicted"/>
<reference evidence="3" key="1">
    <citation type="submission" date="2022-07" db="EMBL/GenBank/DDBJ databases">
        <title>Genome Sequence of Physisporinus lineatus.</title>
        <authorList>
            <person name="Buettner E."/>
        </authorList>
    </citation>
    <scope>NUCLEOTIDE SEQUENCE</scope>
    <source>
        <strain evidence="3">VT162</strain>
    </source>
</reference>
<feature type="region of interest" description="Disordered" evidence="1">
    <location>
        <begin position="233"/>
        <end position="262"/>
    </location>
</feature>
<dbReference type="Proteomes" id="UP001212997">
    <property type="component" value="Unassembled WGS sequence"/>
</dbReference>
<gene>
    <name evidence="3" type="ORF">NLI96_g1634</name>
</gene>
<dbReference type="EMBL" id="JANAWD010000032">
    <property type="protein sequence ID" value="KAJ3490145.1"/>
    <property type="molecule type" value="Genomic_DNA"/>
</dbReference>